<dbReference type="InterPro" id="IPR042581">
    <property type="entry name" value="VAMP5_R-SNARE"/>
</dbReference>
<evidence type="ECO:0000256" key="4">
    <source>
        <dbReference type="SAM" id="Phobius"/>
    </source>
</evidence>
<dbReference type="GO" id="GO:0012505">
    <property type="term" value="C:endomembrane system"/>
    <property type="evidence" value="ECO:0007669"/>
    <property type="project" value="UniProtKB-SubCell"/>
</dbReference>
<dbReference type="InterPro" id="IPR042166">
    <property type="entry name" value="Vamp5"/>
</dbReference>
<feature type="transmembrane region" description="Helical" evidence="4">
    <location>
        <begin position="154"/>
        <end position="175"/>
    </location>
</feature>
<dbReference type="Gene3D" id="1.20.5.110">
    <property type="match status" value="1"/>
</dbReference>
<dbReference type="GO" id="GO:0043001">
    <property type="term" value="P:Golgi to plasma membrane protein transport"/>
    <property type="evidence" value="ECO:0007669"/>
    <property type="project" value="TreeGrafter"/>
</dbReference>
<dbReference type="PRINTS" id="PR00219">
    <property type="entry name" value="SYNAPTOBREVN"/>
</dbReference>
<proteinExistence type="inferred from homology"/>
<comment type="caution">
    <text evidence="6">The sequence shown here is derived from an EMBL/GenBank/DDBJ whole genome shotgun (WGS) entry which is preliminary data.</text>
</comment>
<feature type="domain" description="V-SNARE coiled-coil homology" evidence="5">
    <location>
        <begin position="88"/>
        <end position="153"/>
    </location>
</feature>
<keyword evidence="4" id="KW-0812">Transmembrane</keyword>
<keyword evidence="7" id="KW-1185">Reference proteome</keyword>
<accession>A0A7K9MA32</accession>
<dbReference type="PROSITE" id="PS50892">
    <property type="entry name" value="V_SNARE"/>
    <property type="match status" value="1"/>
</dbReference>
<evidence type="ECO:0000259" key="5">
    <source>
        <dbReference type="PROSITE" id="PS50892"/>
    </source>
</evidence>
<feature type="non-terminal residue" evidence="6">
    <location>
        <position position="1"/>
    </location>
</feature>
<evidence type="ECO:0000313" key="6">
    <source>
        <dbReference type="EMBL" id="NXH71535.1"/>
    </source>
</evidence>
<dbReference type="PANTHER" id="PTHR47462">
    <property type="entry name" value="VESICLE-ASSOCIATED MEMBRANE PROTEIN 5"/>
    <property type="match status" value="1"/>
</dbReference>
<keyword evidence="4" id="KW-1133">Transmembrane helix</keyword>
<dbReference type="PANTHER" id="PTHR47462:SF1">
    <property type="entry name" value="VESICLE-ASSOCIATED MEMBRANE PROTEIN 5"/>
    <property type="match status" value="1"/>
</dbReference>
<organism evidence="6 7">
    <name type="scientific">Oceanodroma tethys</name>
    <name type="common">Wedge-rumped storm-petrel</name>
    <name type="synonym">Hydrobates tethys</name>
    <dbReference type="NCBI Taxonomy" id="79633"/>
    <lineage>
        <taxon>Eukaryota</taxon>
        <taxon>Metazoa</taxon>
        <taxon>Chordata</taxon>
        <taxon>Craniata</taxon>
        <taxon>Vertebrata</taxon>
        <taxon>Euteleostomi</taxon>
        <taxon>Archelosauria</taxon>
        <taxon>Archosauria</taxon>
        <taxon>Dinosauria</taxon>
        <taxon>Saurischia</taxon>
        <taxon>Theropoda</taxon>
        <taxon>Coelurosauria</taxon>
        <taxon>Aves</taxon>
        <taxon>Neognathae</taxon>
        <taxon>Neoaves</taxon>
        <taxon>Aequornithes</taxon>
        <taxon>Procellariiformes</taxon>
        <taxon>Hydrobatidae</taxon>
        <taxon>Oceanodroma</taxon>
    </lineage>
</organism>
<dbReference type="AlphaFoldDB" id="A0A7K9MA32"/>
<dbReference type="Pfam" id="PF00957">
    <property type="entry name" value="Synaptobrevin"/>
    <property type="match status" value="1"/>
</dbReference>
<dbReference type="GO" id="GO:0005886">
    <property type="term" value="C:plasma membrane"/>
    <property type="evidence" value="ECO:0007669"/>
    <property type="project" value="TreeGrafter"/>
</dbReference>
<reference evidence="6 7" key="1">
    <citation type="submission" date="2019-09" db="EMBL/GenBank/DDBJ databases">
        <title>Bird 10,000 Genomes (B10K) Project - Family phase.</title>
        <authorList>
            <person name="Zhang G."/>
        </authorList>
    </citation>
    <scope>NUCLEOTIDE SEQUENCE [LARGE SCALE GENOMIC DNA]</scope>
    <source>
        <strain evidence="6">B10K-DU-001-32</strain>
        <tissue evidence="6">Muscle</tissue>
    </source>
</reference>
<comment type="subcellular location">
    <subcellularLocation>
        <location evidence="2">Endomembrane system</location>
        <topology evidence="2">Single-pass type IV membrane protein</topology>
    </subcellularLocation>
</comment>
<gene>
    <name evidence="6" type="primary">Vamp5</name>
    <name evidence="6" type="ORF">HYDTET_R15214</name>
</gene>
<dbReference type="SUPFAM" id="SSF58038">
    <property type="entry name" value="SNARE fusion complex"/>
    <property type="match status" value="1"/>
</dbReference>
<dbReference type="OrthoDB" id="190375at2759"/>
<protein>
    <submittedName>
        <fullName evidence="6">VAMP5 protein</fullName>
    </submittedName>
</protein>
<evidence type="ECO:0000256" key="3">
    <source>
        <dbReference type="PROSITE-ProRule" id="PRU00290"/>
    </source>
</evidence>
<dbReference type="InterPro" id="IPR042855">
    <property type="entry name" value="V_SNARE_CC"/>
</dbReference>
<keyword evidence="3" id="KW-0175">Coiled coil</keyword>
<evidence type="ECO:0000313" key="7">
    <source>
        <dbReference type="Proteomes" id="UP000527232"/>
    </source>
</evidence>
<dbReference type="InterPro" id="IPR001388">
    <property type="entry name" value="Synaptobrevin-like"/>
</dbReference>
<feature type="non-terminal residue" evidence="6">
    <location>
        <position position="192"/>
    </location>
</feature>
<dbReference type="CDD" id="cd15872">
    <property type="entry name" value="R-SNARE_VAMP5"/>
    <property type="match status" value="1"/>
</dbReference>
<keyword evidence="4" id="KW-0472">Membrane</keyword>
<name>A0A7K9MA32_OCETE</name>
<evidence type="ECO:0000256" key="1">
    <source>
        <dbReference type="ARBA" id="ARBA00008025"/>
    </source>
</evidence>
<evidence type="ECO:0000256" key="2">
    <source>
        <dbReference type="ARBA" id="ARBA00046280"/>
    </source>
</evidence>
<dbReference type="EMBL" id="VWZR01008358">
    <property type="protein sequence ID" value="NXH71535.1"/>
    <property type="molecule type" value="Genomic_DNA"/>
</dbReference>
<sequence length="192" mass="20662">PMVPVSPLSPYCPRGVPSLWCPCPHGPCVPIVPCPHGPHTLPPCSALVPMVPYVPTVPLPCGAHVPVVPLVPGVRVSPPRVPRCPQAGLAQCQREAEEVTELMKQNFARALERDGRLSDLDSRAQELRAMGEAFTRSTRAVARQQRRGHWRWRLAAIGLAALLLLLLALGLALWLSQPPPAIVTVTVPVPPG</sequence>
<dbReference type="Proteomes" id="UP000527232">
    <property type="component" value="Unassembled WGS sequence"/>
</dbReference>
<comment type="similarity">
    <text evidence="1">Belongs to the synaptobrevin family.</text>
</comment>